<keyword evidence="4" id="KW-1185">Reference proteome</keyword>
<keyword evidence="2" id="KW-1133">Transmembrane helix</keyword>
<sequence>MPLLSDNKFDPNKDIPDLNGKVHALIVPSSFLAVHLKFKIVFAASNSMANAGYVFRSSKSSIFILVLLFPNLVYIVTGGSAGIGFGIVAHLLQHNASKIYLLSNNEEHAEEAQEGLKKYGDISRVEWKKCNLQDLKQVDEVAKDLSKLEKLDGLILNAGLGVGVYNETKDGIDSHMQVNHISQFHLAMTLLPVLQRTPHSRLVLQSSEFHRLGVSDVHFASLEELNTDIGATKLYARTKLANVLFVRALARHAARNELGFTQQGMAQGPWINATHPGGVRTDQQDQAVEAYGKLGDIAVKVVRPFMKDPVDEGCRPALFAATSKVVEEEGMQGLYIVPDRKVEEPSKEAKDEELGEALWLLTERLLMDRVGPLDYGPVHVDNMARDGLHGSVS</sequence>
<dbReference type="Pfam" id="PF00106">
    <property type="entry name" value="adh_short"/>
    <property type="match status" value="1"/>
</dbReference>
<comment type="caution">
    <text evidence="3">The sequence shown here is derived from an EMBL/GenBank/DDBJ whole genome shotgun (WGS) entry which is preliminary data.</text>
</comment>
<protein>
    <recommendedName>
        <fullName evidence="5">NAD(P)-binding protein</fullName>
    </recommendedName>
</protein>
<evidence type="ECO:0008006" key="5">
    <source>
        <dbReference type="Google" id="ProtNLM"/>
    </source>
</evidence>
<feature type="transmembrane region" description="Helical" evidence="2">
    <location>
        <begin position="20"/>
        <end position="42"/>
    </location>
</feature>
<keyword evidence="2" id="KW-0812">Transmembrane</keyword>
<dbReference type="EMBL" id="JAJVDC020000085">
    <property type="protein sequence ID" value="KAL1626295.1"/>
    <property type="molecule type" value="Genomic_DNA"/>
</dbReference>
<accession>A0ABR3SQ54</accession>
<proteinExistence type="predicted"/>
<evidence type="ECO:0000313" key="3">
    <source>
        <dbReference type="EMBL" id="KAL1626295.1"/>
    </source>
</evidence>
<evidence type="ECO:0000256" key="1">
    <source>
        <dbReference type="ARBA" id="ARBA00023002"/>
    </source>
</evidence>
<name>A0ABR3SQ54_9PEZI</name>
<keyword evidence="2" id="KW-0472">Membrane</keyword>
<dbReference type="InterPro" id="IPR036291">
    <property type="entry name" value="NAD(P)-bd_dom_sf"/>
</dbReference>
<dbReference type="Proteomes" id="UP001521116">
    <property type="component" value="Unassembled WGS sequence"/>
</dbReference>
<evidence type="ECO:0000256" key="2">
    <source>
        <dbReference type="SAM" id="Phobius"/>
    </source>
</evidence>
<gene>
    <name evidence="3" type="ORF">SLS56_006962</name>
</gene>
<dbReference type="PANTHER" id="PTHR43157:SF31">
    <property type="entry name" value="PHOSPHATIDYLINOSITOL-GLYCAN BIOSYNTHESIS CLASS F PROTEIN"/>
    <property type="match status" value="1"/>
</dbReference>
<dbReference type="PANTHER" id="PTHR43157">
    <property type="entry name" value="PHOSPHATIDYLINOSITOL-GLYCAN BIOSYNTHESIS CLASS F PROTEIN-RELATED"/>
    <property type="match status" value="1"/>
</dbReference>
<evidence type="ECO:0000313" key="4">
    <source>
        <dbReference type="Proteomes" id="UP001521116"/>
    </source>
</evidence>
<dbReference type="SUPFAM" id="SSF51735">
    <property type="entry name" value="NAD(P)-binding Rossmann-fold domains"/>
    <property type="match status" value="1"/>
</dbReference>
<dbReference type="Gene3D" id="3.40.50.720">
    <property type="entry name" value="NAD(P)-binding Rossmann-like Domain"/>
    <property type="match status" value="1"/>
</dbReference>
<feature type="transmembrane region" description="Helical" evidence="2">
    <location>
        <begin position="62"/>
        <end position="92"/>
    </location>
</feature>
<dbReference type="PRINTS" id="PR00081">
    <property type="entry name" value="GDHRDH"/>
</dbReference>
<keyword evidence="1" id="KW-0560">Oxidoreductase</keyword>
<organism evidence="3 4">
    <name type="scientific">Neofusicoccum ribis</name>
    <dbReference type="NCBI Taxonomy" id="45134"/>
    <lineage>
        <taxon>Eukaryota</taxon>
        <taxon>Fungi</taxon>
        <taxon>Dikarya</taxon>
        <taxon>Ascomycota</taxon>
        <taxon>Pezizomycotina</taxon>
        <taxon>Dothideomycetes</taxon>
        <taxon>Dothideomycetes incertae sedis</taxon>
        <taxon>Botryosphaeriales</taxon>
        <taxon>Botryosphaeriaceae</taxon>
        <taxon>Neofusicoccum</taxon>
    </lineage>
</organism>
<reference evidence="3 4" key="1">
    <citation type="submission" date="2024-02" db="EMBL/GenBank/DDBJ databases">
        <title>De novo assembly and annotation of 12 fungi associated with fruit tree decline syndrome in Ontario, Canada.</title>
        <authorList>
            <person name="Sulman M."/>
            <person name="Ellouze W."/>
            <person name="Ilyukhin E."/>
        </authorList>
    </citation>
    <scope>NUCLEOTIDE SEQUENCE [LARGE SCALE GENOMIC DNA]</scope>
    <source>
        <strain evidence="3 4">M1-105</strain>
    </source>
</reference>
<dbReference type="InterPro" id="IPR002347">
    <property type="entry name" value="SDR_fam"/>
</dbReference>